<proteinExistence type="predicted"/>
<name>A0A9X1Z218_9GAMM</name>
<gene>
    <name evidence="1" type="ORF">L2749_00370</name>
</gene>
<comment type="caution">
    <text evidence="1">The sequence shown here is derived from an EMBL/GenBank/DDBJ whole genome shotgun (WGS) entry which is preliminary data.</text>
</comment>
<reference evidence="1" key="1">
    <citation type="submission" date="2022-01" db="EMBL/GenBank/DDBJ databases">
        <title>Whole genome-based taxonomy of the Shewanellaceae.</title>
        <authorList>
            <person name="Martin-Rodriguez A.J."/>
        </authorList>
    </citation>
    <scope>NUCLEOTIDE SEQUENCE</scope>
    <source>
        <strain evidence="1">DSM 23803</strain>
    </source>
</reference>
<organism evidence="1 2">
    <name type="scientific">Shewanella algicola</name>
    <dbReference type="NCBI Taxonomy" id="640633"/>
    <lineage>
        <taxon>Bacteria</taxon>
        <taxon>Pseudomonadati</taxon>
        <taxon>Pseudomonadota</taxon>
        <taxon>Gammaproteobacteria</taxon>
        <taxon>Alteromonadales</taxon>
        <taxon>Shewanellaceae</taxon>
        <taxon>Shewanella</taxon>
    </lineage>
</organism>
<dbReference type="RefSeq" id="WP_188923497.1">
    <property type="nucleotide sequence ID" value="NZ_BMQI01000001.1"/>
</dbReference>
<dbReference type="Proteomes" id="UP001139408">
    <property type="component" value="Unassembled WGS sequence"/>
</dbReference>
<sequence>MTQLEQWLNSGLYVFVVLSEQGYQDSEPAKNAWPDAVSYGDYRMVNYHKENAERFVDYLTEQGHTVSFGISDTTPMLLTWDEALEFATQFVTEIEEDFTNP</sequence>
<protein>
    <submittedName>
        <fullName evidence="1">Uncharacterized protein</fullName>
    </submittedName>
</protein>
<accession>A0A9X1Z218</accession>
<evidence type="ECO:0000313" key="2">
    <source>
        <dbReference type="Proteomes" id="UP001139408"/>
    </source>
</evidence>
<dbReference type="EMBL" id="JAKILJ010000001">
    <property type="protein sequence ID" value="MCL1103726.1"/>
    <property type="molecule type" value="Genomic_DNA"/>
</dbReference>
<dbReference type="AlphaFoldDB" id="A0A9X1Z218"/>
<keyword evidence="2" id="KW-1185">Reference proteome</keyword>
<evidence type="ECO:0000313" key="1">
    <source>
        <dbReference type="EMBL" id="MCL1103726.1"/>
    </source>
</evidence>